<dbReference type="InterPro" id="IPR011063">
    <property type="entry name" value="TilS/TtcA_N"/>
</dbReference>
<keyword evidence="5 8" id="KW-0547">Nucleotide-binding</keyword>
<feature type="domain" description="Lysidine-tRNA(Ile) synthetase C-terminal" evidence="9">
    <location>
        <begin position="359"/>
        <end position="426"/>
    </location>
</feature>
<protein>
    <recommendedName>
        <fullName evidence="8">tRNA(Ile)-lysidine synthase</fullName>
        <ecNumber evidence="8">6.3.4.19</ecNumber>
    </recommendedName>
    <alternativeName>
        <fullName evidence="8">tRNA(Ile)-2-lysyl-cytidine synthase</fullName>
    </alternativeName>
    <alternativeName>
        <fullName evidence="8">tRNA(Ile)-lysidine synthetase</fullName>
    </alternativeName>
</protein>
<evidence type="ECO:0000256" key="4">
    <source>
        <dbReference type="ARBA" id="ARBA00022694"/>
    </source>
</evidence>
<proteinExistence type="inferred from homology"/>
<dbReference type="Pfam" id="PF11734">
    <property type="entry name" value="TilS_C"/>
    <property type="match status" value="1"/>
</dbReference>
<evidence type="ECO:0000256" key="1">
    <source>
        <dbReference type="ARBA" id="ARBA00004496"/>
    </source>
</evidence>
<comment type="domain">
    <text evidence="8">The N-terminal region contains the highly conserved SGGXDS motif, predicted to be a P-loop motif involved in ATP binding.</text>
</comment>
<comment type="similarity">
    <text evidence="8">Belongs to the tRNA(Ile)-lysidine synthase family.</text>
</comment>
<dbReference type="PANTHER" id="PTHR43033:SF1">
    <property type="entry name" value="TRNA(ILE)-LYSIDINE SYNTHASE-RELATED"/>
    <property type="match status" value="1"/>
</dbReference>
<evidence type="ECO:0000256" key="5">
    <source>
        <dbReference type="ARBA" id="ARBA00022741"/>
    </source>
</evidence>
<dbReference type="Gene3D" id="3.30.465.60">
    <property type="match status" value="1"/>
</dbReference>
<dbReference type="AlphaFoldDB" id="A0A212KJ14"/>
<comment type="subcellular location">
    <subcellularLocation>
        <location evidence="1 8">Cytoplasm</location>
    </subcellularLocation>
</comment>
<dbReference type="GO" id="GO:0032267">
    <property type="term" value="F:tRNA(Ile)-lysidine synthase activity"/>
    <property type="evidence" value="ECO:0007669"/>
    <property type="project" value="UniProtKB-EC"/>
</dbReference>
<dbReference type="SUPFAM" id="SSF82829">
    <property type="entry name" value="MesJ substrate recognition domain-like"/>
    <property type="match status" value="1"/>
</dbReference>
<dbReference type="SUPFAM" id="SSF56037">
    <property type="entry name" value="PheT/TilS domain"/>
    <property type="match status" value="1"/>
</dbReference>
<dbReference type="CDD" id="cd01992">
    <property type="entry name" value="TilS_N"/>
    <property type="match status" value="1"/>
</dbReference>
<dbReference type="EC" id="6.3.4.19" evidence="8"/>
<dbReference type="SUPFAM" id="SSF52402">
    <property type="entry name" value="Adenine nucleotide alpha hydrolases-like"/>
    <property type="match status" value="1"/>
</dbReference>
<dbReference type="HAMAP" id="MF_01161">
    <property type="entry name" value="tRNA_Ile_lys_synt"/>
    <property type="match status" value="1"/>
</dbReference>
<keyword evidence="6 8" id="KW-0067">ATP-binding</keyword>
<dbReference type="InterPro" id="IPR014729">
    <property type="entry name" value="Rossmann-like_a/b/a_fold"/>
</dbReference>
<keyword evidence="2 8" id="KW-0963">Cytoplasm</keyword>
<evidence type="ECO:0000256" key="3">
    <source>
        <dbReference type="ARBA" id="ARBA00022598"/>
    </source>
</evidence>
<dbReference type="PANTHER" id="PTHR43033">
    <property type="entry name" value="TRNA(ILE)-LYSIDINE SYNTHASE-RELATED"/>
    <property type="match status" value="1"/>
</dbReference>
<dbReference type="NCBIfam" id="TIGR02433">
    <property type="entry name" value="lysidine_TilS_C"/>
    <property type="match status" value="1"/>
</dbReference>
<organism evidence="10">
    <name type="scientific">uncultured Eubacteriales bacterium</name>
    <dbReference type="NCBI Taxonomy" id="172733"/>
    <lineage>
        <taxon>Bacteria</taxon>
        <taxon>Bacillati</taxon>
        <taxon>Bacillota</taxon>
        <taxon>Clostridia</taxon>
        <taxon>Eubacteriales</taxon>
        <taxon>environmental samples</taxon>
    </lineage>
</organism>
<evidence type="ECO:0000256" key="7">
    <source>
        <dbReference type="ARBA" id="ARBA00048539"/>
    </source>
</evidence>
<name>A0A212KJ14_9FIRM</name>
<comment type="catalytic activity">
    <reaction evidence="7 8">
        <text>cytidine(34) in tRNA(Ile2) + L-lysine + ATP = lysidine(34) in tRNA(Ile2) + AMP + diphosphate + H(+)</text>
        <dbReference type="Rhea" id="RHEA:43744"/>
        <dbReference type="Rhea" id="RHEA-COMP:10625"/>
        <dbReference type="Rhea" id="RHEA-COMP:10670"/>
        <dbReference type="ChEBI" id="CHEBI:15378"/>
        <dbReference type="ChEBI" id="CHEBI:30616"/>
        <dbReference type="ChEBI" id="CHEBI:32551"/>
        <dbReference type="ChEBI" id="CHEBI:33019"/>
        <dbReference type="ChEBI" id="CHEBI:82748"/>
        <dbReference type="ChEBI" id="CHEBI:83665"/>
        <dbReference type="ChEBI" id="CHEBI:456215"/>
        <dbReference type="EC" id="6.3.4.19"/>
    </reaction>
</comment>
<dbReference type="EMBL" id="FLUN01000001">
    <property type="protein sequence ID" value="SBW11619.1"/>
    <property type="molecule type" value="Genomic_DNA"/>
</dbReference>
<dbReference type="Pfam" id="PF01171">
    <property type="entry name" value="ATP_bind_3"/>
    <property type="match status" value="1"/>
</dbReference>
<sequence>MLQAVKALTKEYDMLPRGGRVLCALSGGADSVCLVHLLLTLVEEGGFTVAAAHYNHRLRGEESDRDEAFVRTWCAEHGVPLLVGSGEVAGEAARLGKGVEETARHMRYSFLHAAAEELECQLIATAHNADDNAETLLLHLIRGSGLQGLTGIAPRRGKLVRPLLTVTRAQIEDYMAEHALPYVEDSTNADTAYTRNRLRHTVMPLLRDLNPRLTESLSDTARYLRTDNDFLNAQAAAICQNARWAEDNIVIEARFIASAPNAVAPRAARRLLEMLGDGDTDCSAAHLNAIVDLCRGEDPSAVCFLPNNLLAQRVYRELLLTTQQDPPGPIDPVALHEGENLIPCTDWTIVLGGPAPPGLVARARKPGDELTLPKRGTKTIKKLFIDEKVPRRERERIPVVADEHGVLALASFGMNTAHQTYGKIEITCIRKREKDG</sequence>
<accession>A0A212KJ14</accession>
<evidence type="ECO:0000256" key="6">
    <source>
        <dbReference type="ARBA" id="ARBA00022840"/>
    </source>
</evidence>
<dbReference type="InterPro" id="IPR012094">
    <property type="entry name" value="tRNA_Ile_lys_synt"/>
</dbReference>
<dbReference type="InterPro" id="IPR012796">
    <property type="entry name" value="Lysidine-tRNA-synth_C"/>
</dbReference>
<gene>
    <name evidence="8 10" type="primary">tilS</name>
    <name evidence="10" type="ORF">KL86CLO1_13334</name>
</gene>
<dbReference type="Gene3D" id="3.40.50.620">
    <property type="entry name" value="HUPs"/>
    <property type="match status" value="1"/>
</dbReference>
<keyword evidence="4 8" id="KW-0819">tRNA processing</keyword>
<comment type="function">
    <text evidence="8">Ligates lysine onto the cytidine present at position 34 of the AUA codon-specific tRNA(Ile) that contains the anticodon CAU, in an ATP-dependent manner. Cytidine is converted to lysidine, thus changing the amino acid specificity of the tRNA from methionine to isoleucine.</text>
</comment>
<dbReference type="GO" id="GO:0005524">
    <property type="term" value="F:ATP binding"/>
    <property type="evidence" value="ECO:0007669"/>
    <property type="project" value="UniProtKB-UniRule"/>
</dbReference>
<evidence type="ECO:0000313" key="10">
    <source>
        <dbReference type="EMBL" id="SBW11619.1"/>
    </source>
</evidence>
<evidence type="ECO:0000259" key="9">
    <source>
        <dbReference type="SMART" id="SM00977"/>
    </source>
</evidence>
<reference evidence="10" key="1">
    <citation type="submission" date="2016-04" db="EMBL/GenBank/DDBJ databases">
        <authorList>
            <person name="Evans L.H."/>
            <person name="Alamgir A."/>
            <person name="Owens N."/>
            <person name="Weber N.D."/>
            <person name="Virtaneva K."/>
            <person name="Barbian K."/>
            <person name="Babar A."/>
            <person name="Rosenke K."/>
        </authorList>
    </citation>
    <scope>NUCLEOTIDE SEQUENCE</scope>
    <source>
        <strain evidence="10">86</strain>
    </source>
</reference>
<dbReference type="GO" id="GO:0005737">
    <property type="term" value="C:cytoplasm"/>
    <property type="evidence" value="ECO:0007669"/>
    <property type="project" value="UniProtKB-SubCell"/>
</dbReference>
<feature type="binding site" evidence="8">
    <location>
        <begin position="26"/>
        <end position="31"/>
    </location>
    <ligand>
        <name>ATP</name>
        <dbReference type="ChEBI" id="CHEBI:30616"/>
    </ligand>
</feature>
<keyword evidence="3 8" id="KW-0436">Ligase</keyword>
<evidence type="ECO:0000256" key="2">
    <source>
        <dbReference type="ARBA" id="ARBA00022490"/>
    </source>
</evidence>
<dbReference type="GO" id="GO:0006400">
    <property type="term" value="P:tRNA modification"/>
    <property type="evidence" value="ECO:0007669"/>
    <property type="project" value="UniProtKB-UniRule"/>
</dbReference>
<dbReference type="SMART" id="SM00977">
    <property type="entry name" value="TilS_C"/>
    <property type="match status" value="1"/>
</dbReference>
<dbReference type="NCBIfam" id="TIGR02432">
    <property type="entry name" value="lysidine_TilS_N"/>
    <property type="match status" value="1"/>
</dbReference>
<evidence type="ECO:0000256" key="8">
    <source>
        <dbReference type="HAMAP-Rule" id="MF_01161"/>
    </source>
</evidence>
<dbReference type="InterPro" id="IPR012795">
    <property type="entry name" value="tRNA_Ile_lys_synt_N"/>
</dbReference>